<sequence length="449" mass="51124">MHFTIAPNTTYNLTLLTAPEDTEIPLIPTLFFFAIITLMLYGAYLIISMLMAAVWGLFLATPLGQALQVRFDRLQGWKAPIVAYFQHMAHLLAVRRFRPFNPPPGFEDDVFVALVWCVPILGAWVLFVLLPLALLAWGIRKVSGFLRSMVTSLRQPKADSDMGPFRFLDLPPELRNKIYAYATDAAFADSIQVAYKSPRASRFDLERKTPQELILNLLQLSDQAWNRHPTRRLALLATNRQIHNEVARLSYQSIVLDFSFCDLPSSLPQLTSLVDTFQDKLQFVRKLELPLSIANTLLFAIVKNDETHTASLPAPRDPLSTTSSHLLDVTQVTVYPDPKGATLLEDIWDLADRQAVGLHVIYQLADSRVRMGLRSAFPDLVDIVVRNRFGSERFRRTEGEGRLWEFWYSGAVIPRERRRWVDVQMAMPGELFDVKTRLTGERALGWVRG</sequence>
<keyword evidence="1" id="KW-0472">Membrane</keyword>
<dbReference type="Proteomes" id="UP001305779">
    <property type="component" value="Unassembled WGS sequence"/>
</dbReference>
<proteinExistence type="predicted"/>
<name>A0ABR0E342_ZASCE</name>
<keyword evidence="1" id="KW-1133">Transmembrane helix</keyword>
<evidence type="ECO:0000313" key="2">
    <source>
        <dbReference type="EMBL" id="KAK4495626.1"/>
    </source>
</evidence>
<accession>A0ABR0E342</accession>
<dbReference type="InterPro" id="IPR038883">
    <property type="entry name" value="AN11006-like"/>
</dbReference>
<dbReference type="PANTHER" id="PTHR42085">
    <property type="entry name" value="F-BOX DOMAIN-CONTAINING PROTEIN"/>
    <property type="match status" value="1"/>
</dbReference>
<comment type="caution">
    <text evidence="2">The sequence shown here is derived from an EMBL/GenBank/DDBJ whole genome shotgun (WGS) entry which is preliminary data.</text>
</comment>
<reference evidence="2 3" key="1">
    <citation type="journal article" date="2023" name="G3 (Bethesda)">
        <title>A chromosome-level genome assembly of Zasmidium syzygii isolated from banana leaves.</title>
        <authorList>
            <person name="van Westerhoven A.C."/>
            <person name="Mehrabi R."/>
            <person name="Talebi R."/>
            <person name="Steentjes M.B.F."/>
            <person name="Corcolon B."/>
            <person name="Chong P.A."/>
            <person name="Kema G.H.J."/>
            <person name="Seidl M.F."/>
        </authorList>
    </citation>
    <scope>NUCLEOTIDE SEQUENCE [LARGE SCALE GENOMIC DNA]</scope>
    <source>
        <strain evidence="2 3">P124</strain>
    </source>
</reference>
<organism evidence="2 3">
    <name type="scientific">Zasmidium cellare</name>
    <name type="common">Wine cellar mold</name>
    <name type="synonym">Racodium cellare</name>
    <dbReference type="NCBI Taxonomy" id="395010"/>
    <lineage>
        <taxon>Eukaryota</taxon>
        <taxon>Fungi</taxon>
        <taxon>Dikarya</taxon>
        <taxon>Ascomycota</taxon>
        <taxon>Pezizomycotina</taxon>
        <taxon>Dothideomycetes</taxon>
        <taxon>Dothideomycetidae</taxon>
        <taxon>Mycosphaerellales</taxon>
        <taxon>Mycosphaerellaceae</taxon>
        <taxon>Zasmidium</taxon>
    </lineage>
</organism>
<gene>
    <name evidence="2" type="ORF">PRZ48_012894</name>
</gene>
<feature type="transmembrane region" description="Helical" evidence="1">
    <location>
        <begin position="30"/>
        <end position="60"/>
    </location>
</feature>
<dbReference type="EMBL" id="JAXOVC010000011">
    <property type="protein sequence ID" value="KAK4495626.1"/>
    <property type="molecule type" value="Genomic_DNA"/>
</dbReference>
<dbReference type="PANTHER" id="PTHR42085:SF1">
    <property type="entry name" value="F-BOX DOMAIN-CONTAINING PROTEIN"/>
    <property type="match status" value="1"/>
</dbReference>
<feature type="transmembrane region" description="Helical" evidence="1">
    <location>
        <begin position="110"/>
        <end position="139"/>
    </location>
</feature>
<keyword evidence="3" id="KW-1185">Reference proteome</keyword>
<evidence type="ECO:0000313" key="3">
    <source>
        <dbReference type="Proteomes" id="UP001305779"/>
    </source>
</evidence>
<evidence type="ECO:0000256" key="1">
    <source>
        <dbReference type="SAM" id="Phobius"/>
    </source>
</evidence>
<keyword evidence="1" id="KW-0812">Transmembrane</keyword>
<protein>
    <recommendedName>
        <fullName evidence="4">F-box domain-containing protein</fullName>
    </recommendedName>
</protein>
<evidence type="ECO:0008006" key="4">
    <source>
        <dbReference type="Google" id="ProtNLM"/>
    </source>
</evidence>